<proteinExistence type="predicted"/>
<comment type="caution">
    <text evidence="1">The sequence shown here is derived from an EMBL/GenBank/DDBJ whole genome shotgun (WGS) entry which is preliminary data.</text>
</comment>
<evidence type="ECO:0000313" key="2">
    <source>
        <dbReference type="Proteomes" id="UP000003042"/>
    </source>
</evidence>
<organism evidence="1 2">
    <name type="scientific">Escherichia albertii (strain TW07627)</name>
    <dbReference type="NCBI Taxonomy" id="502347"/>
    <lineage>
        <taxon>Bacteria</taxon>
        <taxon>Pseudomonadati</taxon>
        <taxon>Pseudomonadota</taxon>
        <taxon>Gammaproteobacteria</taxon>
        <taxon>Enterobacterales</taxon>
        <taxon>Enterobacteriaceae</taxon>
        <taxon>Escherichia</taxon>
    </lineage>
</organism>
<protein>
    <submittedName>
        <fullName evidence="1">Uncharacterized protein</fullName>
    </submittedName>
</protein>
<dbReference type="NCBIfam" id="NF038068">
    <property type="entry name" value="LaoB_over_CadC"/>
    <property type="match status" value="1"/>
</dbReference>
<sequence>MLRLWTGEAVSGIVSGIEVGEDNIISSPSSALYQITGTINL</sequence>
<evidence type="ECO:0000313" key="1">
    <source>
        <dbReference type="EMBL" id="EDS93387.1"/>
    </source>
</evidence>
<gene>
    <name evidence="1" type="ORF">ESCAB7627_4684</name>
</gene>
<dbReference type="EMBL" id="ABKX01000002">
    <property type="protein sequence ID" value="EDS93387.1"/>
    <property type="molecule type" value="Genomic_DNA"/>
</dbReference>
<reference evidence="1 2" key="1">
    <citation type="submission" date="2008-02" db="EMBL/GenBank/DDBJ databases">
        <title>Annotation of Escherichia albertii TW07627.</title>
        <authorList>
            <person name="Sutton G."/>
            <person name="Whittam T.S."/>
            <person name="Sebastian Y."/>
        </authorList>
    </citation>
    <scope>NUCLEOTIDE SEQUENCE [LARGE SCALE GENOMIC DNA]</scope>
    <source>
        <strain evidence="1 2">TW07627</strain>
    </source>
</reference>
<name>A0ABC9NTE6_ESCAT</name>
<accession>A0ABC9NTE6</accession>
<dbReference type="Proteomes" id="UP000003042">
    <property type="component" value="Unassembled WGS sequence"/>
</dbReference>
<dbReference type="AlphaFoldDB" id="A0ABC9NTE6"/>